<protein>
    <submittedName>
        <fullName evidence="4">Kinase, NEK</fullName>
    </submittedName>
</protein>
<dbReference type="GO" id="GO:0004672">
    <property type="term" value="F:protein kinase activity"/>
    <property type="evidence" value="ECO:0007669"/>
    <property type="project" value="InterPro"/>
</dbReference>
<keyword evidence="4" id="KW-0418">Kinase</keyword>
<dbReference type="InterPro" id="IPR000719">
    <property type="entry name" value="Prot_kinase_dom"/>
</dbReference>
<dbReference type="Gene3D" id="1.10.510.10">
    <property type="entry name" value="Transferase(Phosphotransferase) domain 1"/>
    <property type="match status" value="1"/>
</dbReference>
<keyword evidence="5" id="KW-1185">Reference proteome</keyword>
<dbReference type="PANTHER" id="PTHR24120:SF4">
    <property type="entry name" value="GH07239P"/>
    <property type="match status" value="1"/>
</dbReference>
<feature type="repeat" description="ANK" evidence="1">
    <location>
        <begin position="1274"/>
        <end position="1295"/>
    </location>
</feature>
<dbReference type="VEuPathDB" id="GiardiaDB:GMRT_10938"/>
<feature type="repeat" description="ANK" evidence="1">
    <location>
        <begin position="352"/>
        <end position="384"/>
    </location>
</feature>
<organism evidence="4 5">
    <name type="scientific">Giardia muris</name>
    <dbReference type="NCBI Taxonomy" id="5742"/>
    <lineage>
        <taxon>Eukaryota</taxon>
        <taxon>Metamonada</taxon>
        <taxon>Diplomonadida</taxon>
        <taxon>Hexamitidae</taxon>
        <taxon>Giardiinae</taxon>
        <taxon>Giardia</taxon>
    </lineage>
</organism>
<dbReference type="InterPro" id="IPR008271">
    <property type="entry name" value="Ser/Thr_kinase_AS"/>
</dbReference>
<dbReference type="InterPro" id="IPR011009">
    <property type="entry name" value="Kinase-like_dom_sf"/>
</dbReference>
<name>A0A4Z1TD44_GIAMU</name>
<dbReference type="SUPFAM" id="SSF48403">
    <property type="entry name" value="Ankyrin repeat"/>
    <property type="match status" value="3"/>
</dbReference>
<sequence length="1359" mass="147774">MIAPGSNLLYSNPVKIAEGGFGLIFLAQRKSDREFVAVKEIDLTGEQLTKRRDLILNEIGIITRLRHPCIVEHHAIRSRGTFCLIEMEYCPGGSLHHTLRRIKKARGKIAEAAVWEAAAQLISGLDYLHSWYSTDNSIRGIIHRDVKPENVLIAKDGRIKLCDFGLSVFDTKQARSYAGTTGYMAPEVLARREFGPSCDIWSLGCTLWALCALKSPTFSKTDLIRGPRVDLLGYTGVLLSFIASCLKPNPNDRPTTKMLLQHEHIIEAAERVQKGIITDLMPPEGQPVYAEELQIGDAPINIYERVESVIDPPTISLAPSTNIVTGLMLAAQNGDEHGIQEHLNELHCVDKDGRTALMYGAEKGHVGVVKQLLAEARSCNAAGDTALIIAMKEGCIDIAKLLIPYESHILSAQGETPLMLAVRLYQGPLLTSLAARTAWRRNKRGQTALLIAIENNYLEGVRLLLPFEAFANSSEGASIVDFLTTHNTESVRSTVLTFLERSKAIYPRNSIFLQRESRPRLMDAAESGNGELLMQSLDEVGYVDENGRTALLLAIHNGHYACAELLREYENSLSGMTNLMWGALQGDVNAVRSSLADIGHSALDGATALHFAALAGNCSVVEFLLDEVRMQDKHGDTALILAAKQGHLDVIQALISHEARMANYRGETALMQAIQAGHDECAITLASIESRIRAHDGHVALLFAIEKDNVRLLESLRCEQNLEGLIETPLMYAVRMNAMEFVKALLPLGSQYGPTGVTALMLAAQLNNIQMLQLLLPYEACLFDMSGRTALMHAVIAGNVESIPPLIEQEAGLQDSQGNTALMHAIIHNFPGLPMLLVKEEVGKLNHSGKLALELAIELGHASLVKALLPHEASCSNGMGLSCLDIAIQQQNTQIINIVTTHIVENKLSLTIKQRKPRMVSGTSLNIILGGILNLPALIDRSLDQLEVASNAVYPTLPPRTWTGLQAAAYCGNSDAVSSLISEAGICVSDGLTALMFAAQRGHASCISHLICEAGLQSQDGSTALMFAADAGHTVCVELLLCEARKQRQDGMSALMLAASKGHSECAALLVQLEAHLMNAHGASALMLANQALDEAVFRRLVQNEVFMQDARGYSALMYAIVGGHERFIPALLDELPLRSVKGETALSLAAAIERHSIFQALVTNASNTSLQMKIPRIGTTRQEPTGLILAVQQGDVSRVRELFEESGNLFEGRTALMYSAMLGNQECVDLLVDREAGIRNAQGWTALMMAAEAGHVACVKSLQNHEESIQALDGTTALMLAAENGHKECVALLLCESFLSKENGDTATSICSALTTQNERPELVEIMQMLEQYMEGTNKARTPSRMPARFVDDSRPLI</sequence>
<evidence type="ECO:0000313" key="5">
    <source>
        <dbReference type="Proteomes" id="UP000315496"/>
    </source>
</evidence>
<evidence type="ECO:0000259" key="3">
    <source>
        <dbReference type="PROSITE" id="PS50011"/>
    </source>
</evidence>
<dbReference type="PROSITE" id="PS00108">
    <property type="entry name" value="PROTEIN_KINASE_ST"/>
    <property type="match status" value="1"/>
</dbReference>
<dbReference type="Pfam" id="PF00069">
    <property type="entry name" value="Pkinase"/>
    <property type="match status" value="1"/>
</dbReference>
<feature type="repeat" description="ANK" evidence="1">
    <location>
        <begin position="604"/>
        <end position="626"/>
    </location>
</feature>
<dbReference type="PROSITE" id="PS50011">
    <property type="entry name" value="PROTEIN_KINASE_DOM"/>
    <property type="match status" value="1"/>
</dbReference>
<dbReference type="Pfam" id="PF00023">
    <property type="entry name" value="Ank"/>
    <property type="match status" value="1"/>
</dbReference>
<feature type="repeat" description="ANK" evidence="1">
    <location>
        <begin position="1212"/>
        <end position="1244"/>
    </location>
</feature>
<keyword evidence="1" id="KW-0040">ANK repeat</keyword>
<reference evidence="4 5" key="1">
    <citation type="submission" date="2019-05" db="EMBL/GenBank/DDBJ databases">
        <title>The compact genome of Giardia muris reveals important steps in the evolution of intestinal protozoan parasites.</title>
        <authorList>
            <person name="Xu F."/>
            <person name="Jimenez-Gonzalez A."/>
            <person name="Einarsson E."/>
            <person name="Astvaldsson A."/>
            <person name="Peirasmaki D."/>
            <person name="Eckmann L."/>
            <person name="Andersson J.O."/>
            <person name="Svard S.G."/>
            <person name="Jerlstrom-Hultqvist J."/>
        </authorList>
    </citation>
    <scope>NUCLEOTIDE SEQUENCE [LARGE SCALE GENOMIC DNA]</scope>
    <source>
        <strain evidence="4 5">Roberts-Thomson</strain>
    </source>
</reference>
<dbReference type="Proteomes" id="UP000315496">
    <property type="component" value="Chromosome 1"/>
</dbReference>
<evidence type="ECO:0000256" key="2">
    <source>
        <dbReference type="SAM" id="MobiDB-lite"/>
    </source>
</evidence>
<dbReference type="Gene3D" id="1.25.40.20">
    <property type="entry name" value="Ankyrin repeat-containing domain"/>
    <property type="match status" value="6"/>
</dbReference>
<dbReference type="Pfam" id="PF12796">
    <property type="entry name" value="Ank_2"/>
    <property type="match status" value="8"/>
</dbReference>
<dbReference type="PROSITE" id="PS50297">
    <property type="entry name" value="ANK_REP_REGION"/>
    <property type="match status" value="3"/>
</dbReference>
<dbReference type="EMBL" id="VDLU01000001">
    <property type="protein sequence ID" value="TNJ30441.1"/>
    <property type="molecule type" value="Genomic_DNA"/>
</dbReference>
<feature type="domain" description="Protein kinase" evidence="3">
    <location>
        <begin position="10"/>
        <end position="265"/>
    </location>
</feature>
<dbReference type="SUPFAM" id="SSF56112">
    <property type="entry name" value="Protein kinase-like (PK-like)"/>
    <property type="match status" value="1"/>
</dbReference>
<feature type="region of interest" description="Disordered" evidence="2">
    <location>
        <begin position="1338"/>
        <end position="1359"/>
    </location>
</feature>
<comment type="caution">
    <text evidence="4">The sequence shown here is derived from an EMBL/GenBank/DDBJ whole genome shotgun (WGS) entry which is preliminary data.</text>
</comment>
<evidence type="ECO:0000313" key="4">
    <source>
        <dbReference type="EMBL" id="TNJ30441.1"/>
    </source>
</evidence>
<dbReference type="GO" id="GO:0005524">
    <property type="term" value="F:ATP binding"/>
    <property type="evidence" value="ECO:0007669"/>
    <property type="project" value="InterPro"/>
</dbReference>
<dbReference type="OrthoDB" id="10252354at2759"/>
<accession>A0A4Z1TD44</accession>
<dbReference type="PANTHER" id="PTHR24120">
    <property type="entry name" value="GH07239P"/>
    <property type="match status" value="1"/>
</dbReference>
<dbReference type="InterPro" id="IPR036770">
    <property type="entry name" value="Ankyrin_rpt-contain_sf"/>
</dbReference>
<keyword evidence="4" id="KW-0808">Transferase</keyword>
<dbReference type="CDD" id="cd00180">
    <property type="entry name" value="PKc"/>
    <property type="match status" value="1"/>
</dbReference>
<dbReference type="SMART" id="SM00220">
    <property type="entry name" value="S_TKc"/>
    <property type="match status" value="1"/>
</dbReference>
<evidence type="ECO:0000256" key="1">
    <source>
        <dbReference type="PROSITE-ProRule" id="PRU00023"/>
    </source>
</evidence>
<gene>
    <name evidence="4" type="ORF">GMRT_10938</name>
</gene>
<proteinExistence type="predicted"/>
<feature type="repeat" description="ANK" evidence="1">
    <location>
        <begin position="634"/>
        <end position="666"/>
    </location>
</feature>
<dbReference type="InterPro" id="IPR002110">
    <property type="entry name" value="Ankyrin_rpt"/>
</dbReference>
<dbReference type="SMART" id="SM00248">
    <property type="entry name" value="ANK"/>
    <property type="match status" value="23"/>
</dbReference>
<dbReference type="PROSITE" id="PS50088">
    <property type="entry name" value="ANK_REPEAT"/>
    <property type="match status" value="5"/>
</dbReference>